<evidence type="ECO:0000313" key="4">
    <source>
        <dbReference type="Proteomes" id="UP001623591"/>
    </source>
</evidence>
<dbReference type="Pfam" id="PF00534">
    <property type="entry name" value="Glycos_transf_1"/>
    <property type="match status" value="1"/>
</dbReference>
<sequence length="376" mass="44057">MKYCVLYLPTENVNLVKDMGMIPYKLYKLYNYDAYVISYKNGDYPYLQEEVKGLKMDYVEKKYNNQSLDGMRYLRKNARNIDILQLFSVTLSSVFHTFTYKFFNPQGKVYLKLDCTHQLVKKILELKGIKLFLFNKFLDKVDLISAEQEEIYHELKKIGLFHSKKLINIANGVDYDYLKNNKITYCFEEKENIILNVARIGTEQKNTEMLLEAFKNIKDIAKSGWKLVLVGPIEEKFQAYIQNFYKDNSHLKDIVIFKGNISDRKKLYEEYKKAKIFCLSSRPRFESFGIVYIEAAALGDIIVSTDVGIAKELVSGENGAIVQVEDTKALTIKLEEFINNNNLKEYSKQTYELCRNKFDWEKLVVRLNESIKTLYS</sequence>
<keyword evidence="3" id="KW-0328">Glycosyltransferase</keyword>
<dbReference type="PANTHER" id="PTHR46401:SF2">
    <property type="entry name" value="GLYCOSYLTRANSFERASE WBBK-RELATED"/>
    <property type="match status" value="1"/>
</dbReference>
<evidence type="ECO:0000259" key="2">
    <source>
        <dbReference type="Pfam" id="PF00534"/>
    </source>
</evidence>
<evidence type="ECO:0000313" key="3">
    <source>
        <dbReference type="EMBL" id="MFL0246902.1"/>
    </source>
</evidence>
<gene>
    <name evidence="3" type="ORF">ACJDUG_07955</name>
</gene>
<proteinExistence type="predicted"/>
<dbReference type="EC" id="2.4.-.-" evidence="3"/>
<dbReference type="GO" id="GO:0016757">
    <property type="term" value="F:glycosyltransferase activity"/>
    <property type="evidence" value="ECO:0007669"/>
    <property type="project" value="UniProtKB-KW"/>
</dbReference>
<protein>
    <submittedName>
        <fullName evidence="3">Glycosyltransferase</fullName>
        <ecNumber evidence="3">2.4.-.-</ecNumber>
    </submittedName>
</protein>
<reference evidence="3 4" key="1">
    <citation type="submission" date="2024-11" db="EMBL/GenBank/DDBJ databases">
        <authorList>
            <person name="Heng Y.C."/>
            <person name="Lim A.C.H."/>
            <person name="Lee J.K.Y."/>
            <person name="Kittelmann S."/>
        </authorList>
    </citation>
    <scope>NUCLEOTIDE SEQUENCE [LARGE SCALE GENOMIC DNA]</scope>
    <source>
        <strain evidence="3 4">WILCCON 0185</strain>
    </source>
</reference>
<name>A0ABW8T473_9CLOT</name>
<dbReference type="InterPro" id="IPR001296">
    <property type="entry name" value="Glyco_trans_1"/>
</dbReference>
<dbReference type="EMBL" id="JBJHZZ010000003">
    <property type="protein sequence ID" value="MFL0246902.1"/>
    <property type="molecule type" value="Genomic_DNA"/>
</dbReference>
<accession>A0ABW8T473</accession>
<dbReference type="PANTHER" id="PTHR46401">
    <property type="entry name" value="GLYCOSYLTRANSFERASE WBBK-RELATED"/>
    <property type="match status" value="1"/>
</dbReference>
<evidence type="ECO:0000256" key="1">
    <source>
        <dbReference type="ARBA" id="ARBA00022679"/>
    </source>
</evidence>
<dbReference type="Gene3D" id="3.40.50.2000">
    <property type="entry name" value="Glycogen Phosphorylase B"/>
    <property type="match status" value="2"/>
</dbReference>
<dbReference type="SUPFAM" id="SSF53756">
    <property type="entry name" value="UDP-Glycosyltransferase/glycogen phosphorylase"/>
    <property type="match status" value="1"/>
</dbReference>
<keyword evidence="4" id="KW-1185">Reference proteome</keyword>
<keyword evidence="1 3" id="KW-0808">Transferase</keyword>
<comment type="caution">
    <text evidence="3">The sequence shown here is derived from an EMBL/GenBank/DDBJ whole genome shotgun (WGS) entry which is preliminary data.</text>
</comment>
<feature type="domain" description="Glycosyl transferase family 1" evidence="2">
    <location>
        <begin position="188"/>
        <end position="346"/>
    </location>
</feature>
<organism evidence="3 4">
    <name type="scientific">Candidatus Clostridium stratigraminis</name>
    <dbReference type="NCBI Taxonomy" id="3381661"/>
    <lineage>
        <taxon>Bacteria</taxon>
        <taxon>Bacillati</taxon>
        <taxon>Bacillota</taxon>
        <taxon>Clostridia</taxon>
        <taxon>Eubacteriales</taxon>
        <taxon>Clostridiaceae</taxon>
        <taxon>Clostridium</taxon>
    </lineage>
</organism>
<dbReference type="Proteomes" id="UP001623591">
    <property type="component" value="Unassembled WGS sequence"/>
</dbReference>
<dbReference type="RefSeq" id="WP_406769367.1">
    <property type="nucleotide sequence ID" value="NZ_JBJHZZ010000003.1"/>
</dbReference>